<organism evidence="4 5">
    <name type="scientific">Eremothecium sinecaudum</name>
    <dbReference type="NCBI Taxonomy" id="45286"/>
    <lineage>
        <taxon>Eukaryota</taxon>
        <taxon>Fungi</taxon>
        <taxon>Dikarya</taxon>
        <taxon>Ascomycota</taxon>
        <taxon>Saccharomycotina</taxon>
        <taxon>Saccharomycetes</taxon>
        <taxon>Saccharomycetales</taxon>
        <taxon>Saccharomycetaceae</taxon>
        <taxon>Eremothecium</taxon>
    </lineage>
</organism>
<evidence type="ECO:0000256" key="1">
    <source>
        <dbReference type="ARBA" id="ARBA00006461"/>
    </source>
</evidence>
<feature type="compositionally biased region" description="Acidic residues" evidence="3">
    <location>
        <begin position="235"/>
        <end position="251"/>
    </location>
</feature>
<feature type="compositionally biased region" description="Polar residues" evidence="3">
    <location>
        <begin position="15"/>
        <end position="29"/>
    </location>
</feature>
<gene>
    <name evidence="4" type="ORF">AW171_hschr74271</name>
</gene>
<dbReference type="Proteomes" id="UP000243052">
    <property type="component" value="Chromosome vii"/>
</dbReference>
<feature type="compositionally biased region" description="Basic and acidic residues" evidence="3">
    <location>
        <begin position="123"/>
        <end position="137"/>
    </location>
</feature>
<reference evidence="4 5" key="1">
    <citation type="submission" date="2016-01" db="EMBL/GenBank/DDBJ databases">
        <title>Genome sequence of the yeast Holleya sinecauda.</title>
        <authorList>
            <person name="Dietrich F.S."/>
        </authorList>
    </citation>
    <scope>NUCLEOTIDE SEQUENCE [LARGE SCALE GENOMIC DNA]</scope>
    <source>
        <strain evidence="4 5">ATCC 58844</strain>
    </source>
</reference>
<dbReference type="GO" id="GO:0006360">
    <property type="term" value="P:transcription by RNA polymerase I"/>
    <property type="evidence" value="ECO:0007669"/>
    <property type="project" value="TreeGrafter"/>
</dbReference>
<dbReference type="GO" id="GO:0042393">
    <property type="term" value="F:histone binding"/>
    <property type="evidence" value="ECO:0007669"/>
    <property type="project" value="TreeGrafter"/>
</dbReference>
<dbReference type="OrthoDB" id="4035998at2759"/>
<keyword evidence="5" id="KW-1185">Reference proteome</keyword>
<feature type="compositionally biased region" description="Basic and acidic residues" evidence="3">
    <location>
        <begin position="214"/>
        <end position="234"/>
    </location>
</feature>
<feature type="compositionally biased region" description="Basic and acidic residues" evidence="3">
    <location>
        <begin position="53"/>
        <end position="69"/>
    </location>
</feature>
<feature type="region of interest" description="Disordered" evidence="3">
    <location>
        <begin position="1"/>
        <end position="34"/>
    </location>
</feature>
<comment type="similarity">
    <text evidence="1">Belongs to the SPT2 family.</text>
</comment>
<evidence type="ECO:0000313" key="4">
    <source>
        <dbReference type="EMBL" id="AMD22246.1"/>
    </source>
</evidence>
<evidence type="ECO:0000256" key="3">
    <source>
        <dbReference type="SAM" id="MobiDB-lite"/>
    </source>
</evidence>
<dbReference type="Pfam" id="PF08243">
    <property type="entry name" value="SPT2"/>
    <property type="match status" value="1"/>
</dbReference>
<dbReference type="GeneID" id="28725590"/>
<dbReference type="AlphaFoldDB" id="A0A109UY41"/>
<accession>A0A109UY41</accession>
<dbReference type="STRING" id="45286.A0A109UY41"/>
<protein>
    <submittedName>
        <fullName evidence="4">HGL094Cp</fullName>
    </submittedName>
</protein>
<dbReference type="GO" id="GO:0005730">
    <property type="term" value="C:nucleolus"/>
    <property type="evidence" value="ECO:0007669"/>
    <property type="project" value="TreeGrafter"/>
</dbReference>
<evidence type="ECO:0000256" key="2">
    <source>
        <dbReference type="ARBA" id="ARBA00023054"/>
    </source>
</evidence>
<feature type="region of interest" description="Disordered" evidence="3">
    <location>
        <begin position="53"/>
        <end position="251"/>
    </location>
</feature>
<dbReference type="EMBL" id="CP014247">
    <property type="protein sequence ID" value="AMD22246.1"/>
    <property type="molecule type" value="Genomic_DNA"/>
</dbReference>
<dbReference type="SMART" id="SM00784">
    <property type="entry name" value="SPT2"/>
    <property type="match status" value="1"/>
</dbReference>
<keyword evidence="2" id="KW-0175">Coiled coil</keyword>
<dbReference type="GO" id="GO:0006334">
    <property type="term" value="P:nucleosome assembly"/>
    <property type="evidence" value="ECO:0007669"/>
    <property type="project" value="TreeGrafter"/>
</dbReference>
<dbReference type="RefSeq" id="XP_017989242.1">
    <property type="nucleotide sequence ID" value="XM_018133595.1"/>
</dbReference>
<proteinExistence type="inferred from homology"/>
<name>A0A109UY41_9SACH</name>
<dbReference type="PANTHER" id="PTHR22691:SF8">
    <property type="entry name" value="PROTEIN SPT2 HOMOLOG"/>
    <property type="match status" value="1"/>
</dbReference>
<dbReference type="GO" id="GO:0003677">
    <property type="term" value="F:DNA binding"/>
    <property type="evidence" value="ECO:0007669"/>
    <property type="project" value="TreeGrafter"/>
</dbReference>
<evidence type="ECO:0000313" key="5">
    <source>
        <dbReference type="Proteomes" id="UP000243052"/>
    </source>
</evidence>
<dbReference type="PANTHER" id="PTHR22691">
    <property type="entry name" value="YEAST SPT2-RELATED"/>
    <property type="match status" value="1"/>
</dbReference>
<feature type="compositionally biased region" description="Low complexity" evidence="3">
    <location>
        <begin position="145"/>
        <end position="158"/>
    </location>
</feature>
<sequence>MSFFAKISQLKKARSTNNTIKASTTQNVPDISKDPLDYEATSLLPKNYIRAEDPSIKILKEKRRQERLKNSSNSNSKKRISGATSKKSSKTDDQPNFSTKWKLPKPSSSANHVSKPKITGKRLTFEELKKQAEERAGSRVVEAESPTSSIGSITSTLSKPNFKPKMSRKSSSPNKVIKKRSSSNEGSVKAKVLDKEAQARPKVPPSIGIAKPNENLRKILEKRKNFSNSKRHDEDWSDLDDFIDDDEEAGSEDYNRDEIWSIFSKGRKRRYVDDYDDDKGIDDMEANEMEVLEEEDYSARVARKEDKMEEAWLRKHENEKKNRKKKKN</sequence>
<dbReference type="InterPro" id="IPR013256">
    <property type="entry name" value="Chromatin_SPT2"/>
</dbReference>